<sequence length="1095" mass="122336">MPANDMASASRSSKAPNVKETPLIDHKALLCQIKAWCNDISAESVPYHWVQRRRQIQQYGAYLLRAYGPEERKEWQGDLDEVEDMINDQDKMVNGVAGFAGLGPSLHFVQPEPSDAHPLPLANPGGKFFEGAGFLESNMQREMRQLKENQGDDQEPDAGILFKFPSVQTDPPTGPENDPFTYTRIYRKYLRDGAKTASETGGTFSKARATNRIGARRRRHLAGPGSFDRHVPIPPARTAETKKLLSECTILVQDLRRAHRQYPRPFMNDVVKLIDAGLKGSEPPAELDFRGEELFVPYKNRPKLLGGEEMALLRYTCKPPPSENWTEARIDGWSDDERALYKAVSELLLTKDASSPFKDDGWISLPLLLDTLEERATNDGSAFALSTEAAEVALKKLTDLKMLDSDTLSSAGFVGVRRYQPLVFPEALLRWRDPQSLPEQGQPVTGKKDPLPIPDPESDGMEFLKSPVVRQKTANLFRCLAFRLGFSLKTYREKRRGDLQHIDKTYSGNHKHGAIIEAIHAWQTSAAEALKKDDNNSDGTPNPRSLVDIVKAADPSSMRSLRTMEDVQSFVRKRLVEEASHDPYLIKIPPSRDGKKTLKPSSAHLWAWADPSGGRKQFGRRWDINRWPKKPSDEEEGAGLQTTEQGLEAQEAEETVIDVDTPHSANAIQGPPVAERVTFPEDAIRRKVTAEESEFWPPDMADTPLKRRYEEDRIRKSFKSVPSSAPTIGSRITEFFFGKRPPKRRRGEDLYLSDLPSPESAPKSVPIPLNDEGHPAKRLRMFYKYGSEANLRASPDGQPPTFTDGPELPLMAQALDLGKKGGKREAEIIMAKIREMHAAEAPTLALPRPGGAEHDSEQLGTQIRNGLASPDEITAQIATDVQTERARMNHRQMLGDSADAESQSNSQDMIDGGNRSGKLVNPKPRERKFNKGTADDRDADLHAEIAAPPRLQNERDNFAGNSALKIESPSGMLSSLPAAPPESHNVKVEEGLLTSRQRTEHPESDSDAKRKMERRTRKMRRRRAADGKERSGKEQETSPKRESGVAGQPHGWAWVLDKWRKPVYVEESKVDLVVEAPGGQVVDGVLYDIYSQRGR</sequence>
<gene>
    <name evidence="1" type="ORF">N3K66_005632</name>
</gene>
<dbReference type="EMBL" id="CM047944">
    <property type="protein sequence ID" value="KAI9899171.1"/>
    <property type="molecule type" value="Genomic_DNA"/>
</dbReference>
<accession>A0ACC0UYX5</accession>
<keyword evidence="2" id="KW-1185">Reference proteome</keyword>
<comment type="caution">
    <text evidence="1">The sequence shown here is derived from an EMBL/GenBank/DDBJ whole genome shotgun (WGS) entry which is preliminary data.</text>
</comment>
<name>A0ACC0UYX5_9HYPO</name>
<proteinExistence type="predicted"/>
<evidence type="ECO:0000313" key="1">
    <source>
        <dbReference type="EMBL" id="KAI9899171.1"/>
    </source>
</evidence>
<evidence type="ECO:0000313" key="2">
    <source>
        <dbReference type="Proteomes" id="UP001163324"/>
    </source>
</evidence>
<protein>
    <submittedName>
        <fullName evidence="1">Uncharacterized protein</fullName>
    </submittedName>
</protein>
<organism evidence="1 2">
    <name type="scientific">Trichothecium roseum</name>
    <dbReference type="NCBI Taxonomy" id="47278"/>
    <lineage>
        <taxon>Eukaryota</taxon>
        <taxon>Fungi</taxon>
        <taxon>Dikarya</taxon>
        <taxon>Ascomycota</taxon>
        <taxon>Pezizomycotina</taxon>
        <taxon>Sordariomycetes</taxon>
        <taxon>Hypocreomycetidae</taxon>
        <taxon>Hypocreales</taxon>
        <taxon>Hypocreales incertae sedis</taxon>
        <taxon>Trichothecium</taxon>
    </lineage>
</organism>
<dbReference type="Proteomes" id="UP001163324">
    <property type="component" value="Chromosome 5"/>
</dbReference>
<reference evidence="1" key="1">
    <citation type="submission" date="2022-10" db="EMBL/GenBank/DDBJ databases">
        <title>Complete Genome of Trichothecium roseum strain YXFP-22015, a Plant Pathogen Isolated from Citrus.</title>
        <authorList>
            <person name="Wang Y."/>
            <person name="Zhu L."/>
        </authorList>
    </citation>
    <scope>NUCLEOTIDE SEQUENCE</scope>
    <source>
        <strain evidence="1">YXFP-22015</strain>
    </source>
</reference>